<protein>
    <submittedName>
        <fullName evidence="2">Uncharacterized protein</fullName>
    </submittedName>
</protein>
<comment type="caution">
    <text evidence="2">The sequence shown here is derived from an EMBL/GenBank/DDBJ whole genome shotgun (WGS) entry which is preliminary data.</text>
</comment>
<sequence>MSDATATGAPSRREPLGDRRQGVPGLGRALGPPEVRADDDPGTRLAQALDRRHGRADAPVVGDRRAVERDVQVAADQHAPPAQVTQVVDRAHYRLAPTFTTRSTRRFE</sequence>
<evidence type="ECO:0000313" key="3">
    <source>
        <dbReference type="Proteomes" id="UP001157017"/>
    </source>
</evidence>
<dbReference type="EMBL" id="BSUZ01000001">
    <property type="protein sequence ID" value="GMA85012.1"/>
    <property type="molecule type" value="Genomic_DNA"/>
</dbReference>
<name>A0ABQ6JB48_9ACTN</name>
<accession>A0ABQ6JB48</accession>
<keyword evidence="3" id="KW-1185">Reference proteome</keyword>
<proteinExistence type="predicted"/>
<evidence type="ECO:0000256" key="1">
    <source>
        <dbReference type="SAM" id="MobiDB-lite"/>
    </source>
</evidence>
<gene>
    <name evidence="2" type="ORF">GCM10025868_02620</name>
</gene>
<reference evidence="3" key="1">
    <citation type="journal article" date="2019" name="Int. J. Syst. Evol. Microbiol.">
        <title>The Global Catalogue of Microorganisms (GCM) 10K type strain sequencing project: providing services to taxonomists for standard genome sequencing and annotation.</title>
        <authorList>
            <consortium name="The Broad Institute Genomics Platform"/>
            <consortium name="The Broad Institute Genome Sequencing Center for Infectious Disease"/>
            <person name="Wu L."/>
            <person name="Ma J."/>
        </authorList>
    </citation>
    <scope>NUCLEOTIDE SEQUENCE [LARGE SCALE GENOMIC DNA]</scope>
    <source>
        <strain evidence="3">NBRC 108730</strain>
    </source>
</reference>
<feature type="region of interest" description="Disordered" evidence="1">
    <location>
        <begin position="1"/>
        <end position="43"/>
    </location>
</feature>
<organism evidence="2 3">
    <name type="scientific">Angustibacter aerolatus</name>
    <dbReference type="NCBI Taxonomy" id="1162965"/>
    <lineage>
        <taxon>Bacteria</taxon>
        <taxon>Bacillati</taxon>
        <taxon>Actinomycetota</taxon>
        <taxon>Actinomycetes</taxon>
        <taxon>Kineosporiales</taxon>
        <taxon>Kineosporiaceae</taxon>
    </lineage>
</organism>
<evidence type="ECO:0000313" key="2">
    <source>
        <dbReference type="EMBL" id="GMA85012.1"/>
    </source>
</evidence>
<feature type="compositionally biased region" description="Basic and acidic residues" evidence="1">
    <location>
        <begin position="11"/>
        <end position="21"/>
    </location>
</feature>
<dbReference type="Proteomes" id="UP001157017">
    <property type="component" value="Unassembled WGS sequence"/>
</dbReference>